<dbReference type="Proteomes" id="UP000823674">
    <property type="component" value="Chromosome A07"/>
</dbReference>
<reference evidence="10 11" key="1">
    <citation type="submission" date="2021-03" db="EMBL/GenBank/DDBJ databases">
        <authorList>
            <person name="King G.J."/>
            <person name="Bancroft I."/>
            <person name="Baten A."/>
            <person name="Bloomfield J."/>
            <person name="Borpatragohain P."/>
            <person name="He Z."/>
            <person name="Irish N."/>
            <person name="Irwin J."/>
            <person name="Liu K."/>
            <person name="Mauleon R.P."/>
            <person name="Moore J."/>
            <person name="Morris R."/>
            <person name="Ostergaard L."/>
            <person name="Wang B."/>
            <person name="Wells R."/>
        </authorList>
    </citation>
    <scope>NUCLEOTIDE SEQUENCE [LARGE SCALE GENOMIC DNA]</scope>
    <source>
        <strain evidence="10">R-o-18</strain>
        <tissue evidence="10">Leaf</tissue>
    </source>
</reference>
<feature type="region of interest" description="Disordered" evidence="8">
    <location>
        <begin position="832"/>
        <end position="853"/>
    </location>
</feature>
<dbReference type="EMBL" id="JADBGQ010000009">
    <property type="protein sequence ID" value="KAG5379712.1"/>
    <property type="molecule type" value="Genomic_DNA"/>
</dbReference>
<dbReference type="SMART" id="SM00072">
    <property type="entry name" value="GuKc"/>
    <property type="match status" value="1"/>
</dbReference>
<keyword evidence="3" id="KW-0808">Transferase</keyword>
<dbReference type="NCBIfam" id="TIGR03263">
    <property type="entry name" value="guanyl_kin"/>
    <property type="match status" value="1"/>
</dbReference>
<name>A0ABQ7KZG9_BRACM</name>
<proteinExistence type="inferred from homology"/>
<comment type="caution">
    <text evidence="10">The sequence shown here is derived from an EMBL/GenBank/DDBJ whole genome shotgun (WGS) entry which is preliminary data.</text>
</comment>
<keyword evidence="11" id="KW-1185">Reference proteome</keyword>
<dbReference type="SUPFAM" id="SSF50965">
    <property type="entry name" value="Galactose oxidase, central domain"/>
    <property type="match status" value="1"/>
</dbReference>
<keyword evidence="5" id="KW-0418">Kinase</keyword>
<evidence type="ECO:0000256" key="8">
    <source>
        <dbReference type="SAM" id="MobiDB-lite"/>
    </source>
</evidence>
<feature type="compositionally biased region" description="Basic and acidic residues" evidence="8">
    <location>
        <begin position="842"/>
        <end position="853"/>
    </location>
</feature>
<dbReference type="PROSITE" id="PS50052">
    <property type="entry name" value="GUANYLATE_KINASE_2"/>
    <property type="match status" value="1"/>
</dbReference>
<protein>
    <recommendedName>
        <fullName evidence="2">guanylate kinase</fullName>
        <ecNumber evidence="2">2.7.4.8</ecNumber>
    </recommendedName>
</protein>
<dbReference type="InterPro" id="IPR020590">
    <property type="entry name" value="Guanylate_kinase_CS"/>
</dbReference>
<dbReference type="Pfam" id="PF00625">
    <property type="entry name" value="Guanylate_kin"/>
    <property type="match status" value="1"/>
</dbReference>
<keyword evidence="6" id="KW-0067">ATP-binding</keyword>
<accession>A0ABQ7KZG9</accession>
<dbReference type="SUPFAM" id="SSF52540">
    <property type="entry name" value="P-loop containing nucleoside triphosphate hydrolases"/>
    <property type="match status" value="1"/>
</dbReference>
<organism evidence="10 11">
    <name type="scientific">Brassica rapa subsp. trilocularis</name>
    <dbReference type="NCBI Taxonomy" id="1813537"/>
    <lineage>
        <taxon>Eukaryota</taxon>
        <taxon>Viridiplantae</taxon>
        <taxon>Streptophyta</taxon>
        <taxon>Embryophyta</taxon>
        <taxon>Tracheophyta</taxon>
        <taxon>Spermatophyta</taxon>
        <taxon>Magnoliopsida</taxon>
        <taxon>eudicotyledons</taxon>
        <taxon>Gunneridae</taxon>
        <taxon>Pentapetalae</taxon>
        <taxon>rosids</taxon>
        <taxon>malvids</taxon>
        <taxon>Brassicales</taxon>
        <taxon>Brassicaceae</taxon>
        <taxon>Brassiceae</taxon>
        <taxon>Brassica</taxon>
    </lineage>
</organism>
<dbReference type="PANTHER" id="PTHR23117">
    <property type="entry name" value="GUANYLATE KINASE-RELATED"/>
    <property type="match status" value="1"/>
</dbReference>
<dbReference type="Gene3D" id="3.40.50.300">
    <property type="entry name" value="P-loop containing nucleotide triphosphate hydrolases"/>
    <property type="match status" value="1"/>
</dbReference>
<evidence type="ECO:0000256" key="3">
    <source>
        <dbReference type="ARBA" id="ARBA00022679"/>
    </source>
</evidence>
<evidence type="ECO:0000256" key="2">
    <source>
        <dbReference type="ARBA" id="ARBA00012961"/>
    </source>
</evidence>
<dbReference type="Gene3D" id="3.30.63.10">
    <property type="entry name" value="Guanylate Kinase phosphate binding domain"/>
    <property type="match status" value="1"/>
</dbReference>
<evidence type="ECO:0000259" key="9">
    <source>
        <dbReference type="PROSITE" id="PS50052"/>
    </source>
</evidence>
<evidence type="ECO:0000256" key="1">
    <source>
        <dbReference type="ARBA" id="ARBA00005790"/>
    </source>
</evidence>
<feature type="coiled-coil region" evidence="7">
    <location>
        <begin position="330"/>
        <end position="357"/>
    </location>
</feature>
<evidence type="ECO:0000256" key="6">
    <source>
        <dbReference type="ARBA" id="ARBA00022840"/>
    </source>
</evidence>
<sequence length="853" mass="94880">KGLFFLTSSRRLSPSCLGLVDDAHIYTYLYILFLHSRTRKLQREIFIAEFVSFLEAIEKASMGEAPAFFVDHLENGQQHTNGFGVKTEPEHRDTSVQIGDRSYVIGGNHEGNPLFLGVQIHDKNTNKSTPTVLGTGPKPCKAYSAIVLKQGRILVIKKGSASDDSIWFLEVDSPFVREQRKLLGKEVVAWSKGVRGNAEKPIVISGPSGVGKGTLIAMLMKEFPSMFGFSVSHTTRSPRCMEENGVHYHFTDKTVMEKEINDGKFLEYASVHGNLYGTSIESVEVVTDSGKRCILDIDVQGARSVKASSLDAVFIFVCPPSMKELEDRLRARGTETEEQIQKRLRNAEAEIKAGESSGIFEHILYNDNLEECYKNLKNVLRIIDDAPVNGVQVEGINLPKEHTVTKNGDKILIQETGEATKNNMIVLDLSSINGGAPGRTRGIVLDTVKSNSPNSDRTDPTHCNLWDSEGRWVLENCNLNRFVGPKRRFDIAYKSVTLLEEKANDGVSFSTLSPPPTLFYFLCLLNRDEVNASLFLCKSLASISMWPNPREVSDALDFGCKLMNHVLVICLMKSVEGINLPKEHTVTKNGDKILIQETGEATKNNIVSFFQIKNHSTHWVVGQSRVDPSDPDPVMAGAVARILKRVGLPPLGVLDVISIGSLPVLAYIYIRQEKQFAWLDEQEKRVNATVADMRARGIIRDQYNPIIFVTLQDPYQADTVMAGAVASLFKRMGFWGVVNVVSIGSLPVLAYLCGQQEKQLAWLDEQEKRVIASMIDRGIIMLSSSINNTPVLAPLATDLRQHLTFEIIRSSSLLILYQSPSLSFPDHLYPPRFPPHQSAESVSDKDKNKTLDE</sequence>
<keyword evidence="7" id="KW-0175">Coiled coil</keyword>
<evidence type="ECO:0000256" key="4">
    <source>
        <dbReference type="ARBA" id="ARBA00022741"/>
    </source>
</evidence>
<dbReference type="PANTHER" id="PTHR23117:SF13">
    <property type="entry name" value="GUANYLATE KINASE"/>
    <property type="match status" value="1"/>
</dbReference>
<evidence type="ECO:0000256" key="5">
    <source>
        <dbReference type="ARBA" id="ARBA00022777"/>
    </source>
</evidence>
<evidence type="ECO:0000313" key="10">
    <source>
        <dbReference type="EMBL" id="KAG5379712.1"/>
    </source>
</evidence>
<comment type="similarity">
    <text evidence="1">Belongs to the guanylate kinase family.</text>
</comment>
<dbReference type="InterPro" id="IPR027417">
    <property type="entry name" value="P-loop_NTPase"/>
</dbReference>
<gene>
    <name evidence="10" type="primary">A07p029640.1_BraROA</name>
    <name evidence="10" type="ORF">IGI04_027554</name>
</gene>
<dbReference type="PROSITE" id="PS00856">
    <property type="entry name" value="GUANYLATE_KINASE_1"/>
    <property type="match status" value="1"/>
</dbReference>
<dbReference type="CDD" id="cd00071">
    <property type="entry name" value="GMPK"/>
    <property type="match status" value="1"/>
</dbReference>
<dbReference type="InterPro" id="IPR017665">
    <property type="entry name" value="Guanylate_kinase"/>
</dbReference>
<feature type="non-terminal residue" evidence="10">
    <location>
        <position position="1"/>
    </location>
</feature>
<dbReference type="InterPro" id="IPR008145">
    <property type="entry name" value="GK/Ca_channel_bsu"/>
</dbReference>
<evidence type="ECO:0000313" key="11">
    <source>
        <dbReference type="Proteomes" id="UP000823674"/>
    </source>
</evidence>
<dbReference type="InterPro" id="IPR008144">
    <property type="entry name" value="Guanylate_kin-like_dom"/>
</dbReference>
<dbReference type="InterPro" id="IPR011043">
    <property type="entry name" value="Gal_Oxase/kelch_b-propeller"/>
</dbReference>
<dbReference type="EC" id="2.7.4.8" evidence="2"/>
<keyword evidence="4" id="KW-0547">Nucleotide-binding</keyword>
<evidence type="ECO:0000256" key="7">
    <source>
        <dbReference type="SAM" id="Coils"/>
    </source>
</evidence>
<feature type="domain" description="Guanylate kinase-like" evidence="9">
    <location>
        <begin position="199"/>
        <end position="381"/>
    </location>
</feature>